<dbReference type="OrthoDB" id="9787476at2"/>
<dbReference type="HOGENOM" id="CLU_124534_0_0_9"/>
<dbReference type="Pfam" id="PF08837">
    <property type="entry name" value="DUF1810"/>
    <property type="match status" value="1"/>
</dbReference>
<evidence type="ECO:0000313" key="2">
    <source>
        <dbReference type="Proteomes" id="UP000007887"/>
    </source>
</evidence>
<dbReference type="PIRSF" id="PIRSF008546">
    <property type="entry name" value="UCP008546"/>
    <property type="match status" value="1"/>
</dbReference>
<dbReference type="AlphaFoldDB" id="I0GQM3"/>
<name>I0GQM3_SELRL</name>
<dbReference type="RefSeq" id="WP_014424497.1">
    <property type="nucleotide sequence ID" value="NC_017068.1"/>
</dbReference>
<dbReference type="InterPro" id="IPR036287">
    <property type="entry name" value="Rv1873-like_sf"/>
</dbReference>
<dbReference type="Proteomes" id="UP000007887">
    <property type="component" value="Chromosome"/>
</dbReference>
<proteinExistence type="predicted"/>
<sequence>MKDNISRFIKAQAGVYETALAEIKNGRKKSHWIWYIFPQLVNLGYSETAKYYGIKDMVEAKAYLANETLRQRLVEISNALLSLPKNDALEVMGSPDHLKLRSSMTLFALSDPECEVFRKVLDKYYEGRMDDKTVALLKNQEQGK</sequence>
<dbReference type="PATRIC" id="fig|927704.6.peg.1392"/>
<accession>I0GQM3</accession>
<dbReference type="SUPFAM" id="SSF140736">
    <property type="entry name" value="Rv1873-like"/>
    <property type="match status" value="1"/>
</dbReference>
<gene>
    <name evidence="1" type="ordered locus">SELR_13520</name>
</gene>
<dbReference type="EMBL" id="AP012292">
    <property type="protein sequence ID" value="BAL83060.1"/>
    <property type="molecule type" value="Genomic_DNA"/>
</dbReference>
<dbReference type="Gene3D" id="1.25.40.380">
    <property type="entry name" value="Protein of unknown function DUF1810"/>
    <property type="match status" value="1"/>
</dbReference>
<dbReference type="KEGG" id="sri:SELR_13520"/>
<protein>
    <recommendedName>
        <fullName evidence="3">Calpastatin</fullName>
    </recommendedName>
</protein>
<evidence type="ECO:0008006" key="3">
    <source>
        <dbReference type="Google" id="ProtNLM"/>
    </source>
</evidence>
<dbReference type="eggNOG" id="COG5579">
    <property type="taxonomic scope" value="Bacteria"/>
</dbReference>
<reference evidence="1 2" key="1">
    <citation type="submission" date="2011-10" db="EMBL/GenBank/DDBJ databases">
        <title>Whole genome sequence of Selenomonas ruminantium subsp. lactilytica TAM6421.</title>
        <authorList>
            <person name="Oguchi A."/>
            <person name="Ankai A."/>
            <person name="Kaneko J."/>
            <person name="Yamada-Narita S."/>
            <person name="Fukui S."/>
            <person name="Takahashi M."/>
            <person name="Onodera T."/>
            <person name="Kojima S."/>
            <person name="Fushimi T."/>
            <person name="Abe N."/>
            <person name="Kamio Y."/>
            <person name="Yamazaki S."/>
            <person name="Fujita N."/>
        </authorList>
    </citation>
    <scope>NUCLEOTIDE SEQUENCE [LARGE SCALE GENOMIC DNA]</scope>
    <source>
        <strain evidence="2">NBRC 103574 / TAM6421</strain>
    </source>
</reference>
<evidence type="ECO:0000313" key="1">
    <source>
        <dbReference type="EMBL" id="BAL83060.1"/>
    </source>
</evidence>
<dbReference type="InterPro" id="IPR014937">
    <property type="entry name" value="DUF1810"/>
</dbReference>
<organism evidence="1 2">
    <name type="scientific">Selenomonas ruminantium subsp. lactilytica (strain NBRC 103574 / TAM6421)</name>
    <dbReference type="NCBI Taxonomy" id="927704"/>
    <lineage>
        <taxon>Bacteria</taxon>
        <taxon>Bacillati</taxon>
        <taxon>Bacillota</taxon>
        <taxon>Negativicutes</taxon>
        <taxon>Selenomonadales</taxon>
        <taxon>Selenomonadaceae</taxon>
        <taxon>Selenomonas</taxon>
    </lineage>
</organism>